<dbReference type="InterPro" id="IPR006041">
    <property type="entry name" value="Pollen_Ole_e1_allergen"/>
</dbReference>
<keyword evidence="2" id="KW-1015">Disulfide bond</keyword>
<reference evidence="4" key="1">
    <citation type="submission" date="2022-07" db="EMBL/GenBank/DDBJ databases">
        <authorList>
            <person name="Macas J."/>
            <person name="Novak P."/>
            <person name="Neumann P."/>
        </authorList>
    </citation>
    <scope>NUCLEOTIDE SEQUENCE</scope>
</reference>
<dbReference type="PROSITE" id="PS51257">
    <property type="entry name" value="PROKAR_LIPOPROTEIN"/>
    <property type="match status" value="1"/>
</dbReference>
<keyword evidence="5" id="KW-1185">Reference proteome</keyword>
<keyword evidence="3" id="KW-0732">Signal</keyword>
<name>A0A9P0ZP25_CUSEU</name>
<dbReference type="EMBL" id="CAMAPE010000053">
    <property type="protein sequence ID" value="CAH9109650.1"/>
    <property type="molecule type" value="Genomic_DNA"/>
</dbReference>
<dbReference type="Pfam" id="PF01190">
    <property type="entry name" value="Pollen_Ole_e_1"/>
    <property type="match status" value="1"/>
</dbReference>
<evidence type="ECO:0000313" key="4">
    <source>
        <dbReference type="EMBL" id="CAH9109650.1"/>
    </source>
</evidence>
<comment type="caution">
    <text evidence="4">The sequence shown here is derived from an EMBL/GenBank/DDBJ whole genome shotgun (WGS) entry which is preliminary data.</text>
</comment>
<sequence>MARFAAIFALCALAATALTVSACRFPLNVTGRVYLDTCNMGFETTESLYTHGSSVQLECKHRKTGKTVHNDTAVTDEEGNYSFTVMEDQGNARCQVSLVNCTHINAAGATLGRDSSLVSLTCNNGMATSQRLANNLGVNVKTTLQNCDQIVAQYHLDDDNF</sequence>
<feature type="signal peptide" evidence="3">
    <location>
        <begin position="1"/>
        <end position="22"/>
    </location>
</feature>
<gene>
    <name evidence="4" type="ORF">CEURO_LOCUS18513</name>
</gene>
<organism evidence="4 5">
    <name type="scientific">Cuscuta europaea</name>
    <name type="common">European dodder</name>
    <dbReference type="NCBI Taxonomy" id="41803"/>
    <lineage>
        <taxon>Eukaryota</taxon>
        <taxon>Viridiplantae</taxon>
        <taxon>Streptophyta</taxon>
        <taxon>Embryophyta</taxon>
        <taxon>Tracheophyta</taxon>
        <taxon>Spermatophyta</taxon>
        <taxon>Magnoliopsida</taxon>
        <taxon>eudicotyledons</taxon>
        <taxon>Gunneridae</taxon>
        <taxon>Pentapetalae</taxon>
        <taxon>asterids</taxon>
        <taxon>lamiids</taxon>
        <taxon>Solanales</taxon>
        <taxon>Convolvulaceae</taxon>
        <taxon>Cuscuteae</taxon>
        <taxon>Cuscuta</taxon>
        <taxon>Cuscuta subgen. Cuscuta</taxon>
    </lineage>
</organism>
<proteinExistence type="inferred from homology"/>
<dbReference type="PANTHER" id="PTHR31614">
    <property type="entry name" value="PROTEIN DOWNSTREAM OF FLC-RELATED"/>
    <property type="match status" value="1"/>
</dbReference>
<dbReference type="AlphaFoldDB" id="A0A9P0ZP25"/>
<evidence type="ECO:0000256" key="3">
    <source>
        <dbReference type="SAM" id="SignalP"/>
    </source>
</evidence>
<protein>
    <submittedName>
        <fullName evidence="4">Uncharacterized protein</fullName>
    </submittedName>
</protein>
<dbReference type="OrthoDB" id="1896520at2759"/>
<accession>A0A9P0ZP25</accession>
<feature type="chain" id="PRO_5040263451" evidence="3">
    <location>
        <begin position="23"/>
        <end position="161"/>
    </location>
</feature>
<evidence type="ECO:0000256" key="2">
    <source>
        <dbReference type="ARBA" id="ARBA00023157"/>
    </source>
</evidence>
<dbReference type="Proteomes" id="UP001152484">
    <property type="component" value="Unassembled WGS sequence"/>
</dbReference>
<evidence type="ECO:0000256" key="1">
    <source>
        <dbReference type="ARBA" id="ARBA00010049"/>
    </source>
</evidence>
<evidence type="ECO:0000313" key="5">
    <source>
        <dbReference type="Proteomes" id="UP001152484"/>
    </source>
</evidence>
<dbReference type="PANTHER" id="PTHR31614:SF5">
    <property type="entry name" value="ALLERGEN-LIKE PROTEIN BRSN20"/>
    <property type="match status" value="1"/>
</dbReference>
<comment type="similarity">
    <text evidence="1">Belongs to the Ole e I family.</text>
</comment>